<comment type="subcellular location">
    <subcellularLocation>
        <location evidence="1">Nucleus</location>
        <location evidence="1">Nucleolus</location>
    </subcellularLocation>
</comment>
<proteinExistence type="inferred from homology"/>
<evidence type="ECO:0000313" key="11">
    <source>
        <dbReference type="EMBL" id="OBA28172.1"/>
    </source>
</evidence>
<dbReference type="SMART" id="SM00440">
    <property type="entry name" value="ZnF_C2C2"/>
    <property type="match status" value="1"/>
</dbReference>
<evidence type="ECO:0000259" key="10">
    <source>
        <dbReference type="PROSITE" id="PS51133"/>
    </source>
</evidence>
<feature type="binding site" evidence="8">
    <location>
        <position position="10"/>
    </location>
    <ligand>
        <name>Zn(2+)</name>
        <dbReference type="ChEBI" id="CHEBI:29105"/>
        <label>1</label>
    </ligand>
</feature>
<feature type="binding site" evidence="8">
    <location>
        <position position="100"/>
    </location>
    <ligand>
        <name>Zn(2+)</name>
        <dbReference type="ChEBI" id="CHEBI:29105"/>
        <label>2</label>
    </ligand>
</feature>
<keyword evidence="3 8" id="KW-0479">Metal-binding</keyword>
<dbReference type="GO" id="GO:0005736">
    <property type="term" value="C:RNA polymerase I complex"/>
    <property type="evidence" value="ECO:0007669"/>
    <property type="project" value="TreeGrafter"/>
</dbReference>
<evidence type="ECO:0000256" key="8">
    <source>
        <dbReference type="PIRSR" id="PIRSR005586-1"/>
    </source>
</evidence>
<evidence type="ECO:0000256" key="3">
    <source>
        <dbReference type="ARBA" id="ARBA00022723"/>
    </source>
</evidence>
<dbReference type="Proteomes" id="UP000092321">
    <property type="component" value="Unassembled WGS sequence"/>
</dbReference>
<dbReference type="EMBL" id="LXPE01000005">
    <property type="protein sequence ID" value="OBA28172.1"/>
    <property type="molecule type" value="Genomic_DNA"/>
</dbReference>
<keyword evidence="12" id="KW-1185">Reference proteome</keyword>
<feature type="binding site" evidence="8">
    <location>
        <position position="128"/>
    </location>
    <ligand>
        <name>Zn(2+)</name>
        <dbReference type="ChEBI" id="CHEBI:29105"/>
        <label>2</label>
    </ligand>
</feature>
<evidence type="ECO:0000256" key="9">
    <source>
        <dbReference type="PIRSR" id="PIRSR005586-2"/>
    </source>
</evidence>
<gene>
    <name evidence="11" type="ORF">HANVADRAFT_30467</name>
</gene>
<sequence length="136" mass="15021">MSIVGSLIFCTQCGDLLDNPSDFNNSFGNNKSSDSSILKCGHCECEYDKHNFDNLKVSTKTAPNAFPSKLANKKNTLVKTTINKNDDVNGATIKETCPNCGNEEMQFHTLQLRSADEGATVFRTCPKCDFKDRVNN</sequence>
<dbReference type="Pfam" id="PF01096">
    <property type="entry name" value="Zn_ribbon_TFIIS"/>
    <property type="match status" value="1"/>
</dbReference>
<dbReference type="GO" id="GO:0008270">
    <property type="term" value="F:zinc ion binding"/>
    <property type="evidence" value="ECO:0007669"/>
    <property type="project" value="UniProtKB-KW"/>
</dbReference>
<evidence type="ECO:0000313" key="12">
    <source>
        <dbReference type="Proteomes" id="UP000092321"/>
    </source>
</evidence>
<keyword evidence="7" id="KW-0804">Transcription</keyword>
<comment type="function">
    <text evidence="7">DNA-dependent RNA polymerase catalyzes the transcription of DNA into RNA using the four ribonucleoside triphosphates as substrates.</text>
</comment>
<dbReference type="InterPro" id="IPR034004">
    <property type="entry name" value="Zn_ribbon_RPA12_C"/>
</dbReference>
<dbReference type="AlphaFoldDB" id="A0A1B7THD9"/>
<name>A0A1B7THD9_9ASCO</name>
<feature type="binding site" evidence="8">
    <location>
        <position position="125"/>
    </location>
    <ligand>
        <name>Zn(2+)</name>
        <dbReference type="ChEBI" id="CHEBI:29105"/>
        <label>2</label>
    </ligand>
</feature>
<keyword evidence="2 7" id="KW-0240">DNA-directed RNA polymerase</keyword>
<feature type="zinc finger region" description="C4-type" evidence="9">
    <location>
        <begin position="10"/>
        <end position="43"/>
    </location>
</feature>
<dbReference type="Gene3D" id="2.20.25.10">
    <property type="match status" value="1"/>
</dbReference>
<dbReference type="PROSITE" id="PS51133">
    <property type="entry name" value="ZF_TFIIS_2"/>
    <property type="match status" value="1"/>
</dbReference>
<dbReference type="OrthoDB" id="10056816at2759"/>
<dbReference type="PANTHER" id="PTHR11239:SF14">
    <property type="entry name" value="DNA-DIRECTED RNA POLYMERASE I SUBUNIT RPA12"/>
    <property type="match status" value="1"/>
</dbReference>
<evidence type="ECO:0000256" key="1">
    <source>
        <dbReference type="ARBA" id="ARBA00004604"/>
    </source>
</evidence>
<feature type="binding site" evidence="8">
    <location>
        <position position="97"/>
    </location>
    <ligand>
        <name>Zn(2+)</name>
        <dbReference type="ChEBI" id="CHEBI:29105"/>
        <label>2</label>
    </ligand>
</feature>
<dbReference type="SUPFAM" id="SSF57783">
    <property type="entry name" value="Zinc beta-ribbon"/>
    <property type="match status" value="1"/>
</dbReference>
<keyword evidence="4 9" id="KW-0863">Zinc-finger</keyword>
<keyword evidence="6 7" id="KW-0539">Nucleus</keyword>
<feature type="binding site" evidence="8">
    <location>
        <position position="13"/>
    </location>
    <ligand>
        <name>Zn(2+)</name>
        <dbReference type="ChEBI" id="CHEBI:29105"/>
        <label>1</label>
    </ligand>
</feature>
<dbReference type="GO" id="GO:0003676">
    <property type="term" value="F:nucleic acid binding"/>
    <property type="evidence" value="ECO:0007669"/>
    <property type="project" value="InterPro"/>
</dbReference>
<evidence type="ECO:0000256" key="2">
    <source>
        <dbReference type="ARBA" id="ARBA00022478"/>
    </source>
</evidence>
<dbReference type="InterPro" id="IPR012164">
    <property type="entry name" value="Rpa12/Rpb9/Rpc10/TFS"/>
</dbReference>
<feature type="binding site" evidence="8">
    <location>
        <position position="43"/>
    </location>
    <ligand>
        <name>Zn(2+)</name>
        <dbReference type="ChEBI" id="CHEBI:29105"/>
        <label>1</label>
    </ligand>
</feature>
<protein>
    <recommendedName>
        <fullName evidence="7">DNA-directed RNA polymerase subunit</fullName>
    </recommendedName>
</protein>
<evidence type="ECO:0000256" key="5">
    <source>
        <dbReference type="ARBA" id="ARBA00022833"/>
    </source>
</evidence>
<feature type="domain" description="TFIIS-type" evidence="10">
    <location>
        <begin position="93"/>
        <end position="133"/>
    </location>
</feature>
<dbReference type="PANTHER" id="PTHR11239">
    <property type="entry name" value="DNA-DIRECTED RNA POLYMERASE"/>
    <property type="match status" value="1"/>
</dbReference>
<evidence type="ECO:0000256" key="7">
    <source>
        <dbReference type="PIRNR" id="PIRNR005586"/>
    </source>
</evidence>
<dbReference type="PIRSF" id="PIRSF005586">
    <property type="entry name" value="RNApol_RpoM"/>
    <property type="match status" value="1"/>
</dbReference>
<comment type="caution">
    <text evidence="11">The sequence shown here is derived from an EMBL/GenBank/DDBJ whole genome shotgun (WGS) entry which is preliminary data.</text>
</comment>
<dbReference type="InterPro" id="IPR001222">
    <property type="entry name" value="Znf_TFIIS"/>
</dbReference>
<feature type="binding site" evidence="8">
    <location>
        <position position="40"/>
    </location>
    <ligand>
        <name>Zn(2+)</name>
        <dbReference type="ChEBI" id="CHEBI:29105"/>
        <label>1</label>
    </ligand>
</feature>
<keyword evidence="5 8" id="KW-0862">Zinc</keyword>
<evidence type="ECO:0000256" key="4">
    <source>
        <dbReference type="ARBA" id="ARBA00022771"/>
    </source>
</evidence>
<evidence type="ECO:0000256" key="6">
    <source>
        <dbReference type="ARBA" id="ARBA00023242"/>
    </source>
</evidence>
<dbReference type="CDD" id="cd10507">
    <property type="entry name" value="Zn-ribbon_RPA12"/>
    <property type="match status" value="1"/>
</dbReference>
<dbReference type="GO" id="GO:0003899">
    <property type="term" value="F:DNA-directed RNA polymerase activity"/>
    <property type="evidence" value="ECO:0007669"/>
    <property type="project" value="InterPro"/>
</dbReference>
<reference evidence="12" key="1">
    <citation type="journal article" date="2016" name="Proc. Natl. Acad. Sci. U.S.A.">
        <title>Comparative genomics of biotechnologically important yeasts.</title>
        <authorList>
            <person name="Riley R."/>
            <person name="Haridas S."/>
            <person name="Wolfe K.H."/>
            <person name="Lopes M.R."/>
            <person name="Hittinger C.T."/>
            <person name="Goeker M."/>
            <person name="Salamov A.A."/>
            <person name="Wisecaver J.H."/>
            <person name="Long T.M."/>
            <person name="Calvey C.H."/>
            <person name="Aerts A.L."/>
            <person name="Barry K.W."/>
            <person name="Choi C."/>
            <person name="Clum A."/>
            <person name="Coughlan A.Y."/>
            <person name="Deshpande S."/>
            <person name="Douglass A.P."/>
            <person name="Hanson S.J."/>
            <person name="Klenk H.-P."/>
            <person name="LaButti K.M."/>
            <person name="Lapidus A."/>
            <person name="Lindquist E.A."/>
            <person name="Lipzen A.M."/>
            <person name="Meier-Kolthoff J.P."/>
            <person name="Ohm R.A."/>
            <person name="Otillar R.P."/>
            <person name="Pangilinan J.L."/>
            <person name="Peng Y."/>
            <person name="Rokas A."/>
            <person name="Rosa C.A."/>
            <person name="Scheuner C."/>
            <person name="Sibirny A.A."/>
            <person name="Slot J.C."/>
            <person name="Stielow J.B."/>
            <person name="Sun H."/>
            <person name="Kurtzman C.P."/>
            <person name="Blackwell M."/>
            <person name="Grigoriev I.V."/>
            <person name="Jeffries T.W."/>
        </authorList>
    </citation>
    <scope>NUCLEOTIDE SEQUENCE [LARGE SCALE GENOMIC DNA]</scope>
    <source>
        <strain evidence="12">NRRL Y-1626</strain>
    </source>
</reference>
<accession>A0A1B7THD9</accession>
<dbReference type="GO" id="GO:0006363">
    <property type="term" value="P:termination of RNA polymerase I transcription"/>
    <property type="evidence" value="ECO:0007669"/>
    <property type="project" value="TreeGrafter"/>
</dbReference>
<organism evidence="11 12">
    <name type="scientific">Hanseniaspora valbyensis NRRL Y-1626</name>
    <dbReference type="NCBI Taxonomy" id="766949"/>
    <lineage>
        <taxon>Eukaryota</taxon>
        <taxon>Fungi</taxon>
        <taxon>Dikarya</taxon>
        <taxon>Ascomycota</taxon>
        <taxon>Saccharomycotina</taxon>
        <taxon>Saccharomycetes</taxon>
        <taxon>Saccharomycodales</taxon>
        <taxon>Saccharomycodaceae</taxon>
        <taxon>Hanseniaspora</taxon>
    </lineage>
</organism>
<comment type="similarity">
    <text evidence="7">Belongs to the archaeal rpoM/eukaryotic RPA12/RPB9/RPC11 RNA polymerase family.</text>
</comment>